<name>A0A934M684_9MICO</name>
<evidence type="ECO:0000313" key="2">
    <source>
        <dbReference type="Proteomes" id="UP000602087"/>
    </source>
</evidence>
<accession>A0A934M684</accession>
<organism evidence="1 2">
    <name type="scientific">Sanguibacter suaedae</name>
    <dbReference type="NCBI Taxonomy" id="2795737"/>
    <lineage>
        <taxon>Bacteria</taxon>
        <taxon>Bacillati</taxon>
        <taxon>Actinomycetota</taxon>
        <taxon>Actinomycetes</taxon>
        <taxon>Micrococcales</taxon>
        <taxon>Sanguibacteraceae</taxon>
        <taxon>Sanguibacter</taxon>
    </lineage>
</organism>
<sequence length="161" mass="17065">MTEGDETLEYPSDAFPAPPRLAMVRPVGWVALAGVGLPLAVAQEVPAGQFRPNVLVTVQRFGVGHTVADSRSALAKRLKALPKFTETLREDAAEMLGSTGLRVEGYFSDGKGGTLVQAVRTVVLENGPVVDVVETTGTCAGSQVESAFADIRRIQDSLTLR</sequence>
<dbReference type="EMBL" id="JAEINH010000002">
    <property type="protein sequence ID" value="MBI9113982.1"/>
    <property type="molecule type" value="Genomic_DNA"/>
</dbReference>
<keyword evidence="2" id="KW-1185">Reference proteome</keyword>
<evidence type="ECO:0000313" key="1">
    <source>
        <dbReference type="EMBL" id="MBI9113982.1"/>
    </source>
</evidence>
<dbReference type="Proteomes" id="UP000602087">
    <property type="component" value="Unassembled WGS sequence"/>
</dbReference>
<dbReference type="RefSeq" id="WP_198732541.1">
    <property type="nucleotide sequence ID" value="NZ_JAEINH010000002.1"/>
</dbReference>
<dbReference type="Gene3D" id="3.40.1000.10">
    <property type="entry name" value="Mog1/PsbP, alpha/beta/alpha sandwich"/>
    <property type="match status" value="1"/>
</dbReference>
<reference evidence="1" key="1">
    <citation type="submission" date="2020-12" db="EMBL/GenBank/DDBJ databases">
        <title>Sanguibacter suaedae sp. nov., isolated from Suaeda aralocaspica.</title>
        <authorList>
            <person name="Ma Q."/>
        </authorList>
    </citation>
    <scope>NUCLEOTIDE SEQUENCE</scope>
    <source>
        <strain evidence="1">YZGR15</strain>
    </source>
</reference>
<protein>
    <submittedName>
        <fullName evidence="1">Uncharacterized protein</fullName>
    </submittedName>
</protein>
<dbReference type="AlphaFoldDB" id="A0A934M684"/>
<proteinExistence type="predicted"/>
<gene>
    <name evidence="1" type="ORF">JAV76_02995</name>
</gene>
<comment type="caution">
    <text evidence="1">The sequence shown here is derived from an EMBL/GenBank/DDBJ whole genome shotgun (WGS) entry which is preliminary data.</text>
</comment>